<evidence type="ECO:0000313" key="2">
    <source>
        <dbReference type="Proteomes" id="UP000034137"/>
    </source>
</evidence>
<sequence>MPREFSKRASDLLKKLNKQIEEANEADCETLLNELDKFIDKKPCWEKIETTGEDFGSESYH</sequence>
<accession>A0A0G0SCM5</accession>
<gene>
    <name evidence="1" type="ORF">UT64_C0032G0004</name>
</gene>
<dbReference type="EMBL" id="LBXO01000032">
    <property type="protein sequence ID" value="KKR32490.1"/>
    <property type="molecule type" value="Genomic_DNA"/>
</dbReference>
<proteinExistence type="predicted"/>
<dbReference type="AlphaFoldDB" id="A0A0G0SCM5"/>
<comment type="caution">
    <text evidence="1">The sequence shown here is derived from an EMBL/GenBank/DDBJ whole genome shotgun (WGS) entry which is preliminary data.</text>
</comment>
<protein>
    <submittedName>
        <fullName evidence="1">Uncharacterized protein</fullName>
    </submittedName>
</protein>
<name>A0A0G0SCM5_9BACT</name>
<dbReference type="Proteomes" id="UP000034137">
    <property type="component" value="Unassembled WGS sequence"/>
</dbReference>
<organism evidence="1 2">
    <name type="scientific">Candidatus Falkowbacteria bacterium GW2011_GWF2_39_8</name>
    <dbReference type="NCBI Taxonomy" id="1618642"/>
    <lineage>
        <taxon>Bacteria</taxon>
        <taxon>Candidatus Falkowiibacteriota</taxon>
    </lineage>
</organism>
<reference evidence="1 2" key="1">
    <citation type="journal article" date="2015" name="Nature">
        <title>rRNA introns, odd ribosomes, and small enigmatic genomes across a large radiation of phyla.</title>
        <authorList>
            <person name="Brown C.T."/>
            <person name="Hug L.A."/>
            <person name="Thomas B.C."/>
            <person name="Sharon I."/>
            <person name="Castelle C.J."/>
            <person name="Singh A."/>
            <person name="Wilkins M.J."/>
            <person name="Williams K.H."/>
            <person name="Banfield J.F."/>
        </authorList>
    </citation>
    <scope>NUCLEOTIDE SEQUENCE [LARGE SCALE GENOMIC DNA]</scope>
</reference>
<evidence type="ECO:0000313" key="1">
    <source>
        <dbReference type="EMBL" id="KKR32490.1"/>
    </source>
</evidence>